<feature type="transmembrane region" description="Helical" evidence="5">
    <location>
        <begin position="108"/>
        <end position="129"/>
    </location>
</feature>
<reference evidence="7" key="1">
    <citation type="submission" date="2017-04" db="EMBL/GenBank/DDBJ databases">
        <title>Function of individual gut microbiota members based on whole genome sequencing of pure cultures obtained from chicken caecum.</title>
        <authorList>
            <person name="Medvecky M."/>
            <person name="Cejkova D."/>
            <person name="Polansky O."/>
            <person name="Karasova D."/>
            <person name="Kubasova T."/>
            <person name="Cizek A."/>
            <person name="Rychlik I."/>
        </authorList>
    </citation>
    <scope>NUCLEOTIDE SEQUENCE [LARGE SCALE GENOMIC DNA]</scope>
    <source>
        <strain evidence="7">An180</strain>
    </source>
</reference>
<feature type="transmembrane region" description="Helical" evidence="5">
    <location>
        <begin position="12"/>
        <end position="28"/>
    </location>
</feature>
<dbReference type="AlphaFoldDB" id="A0A1Y4L992"/>
<evidence type="ECO:0000313" key="7">
    <source>
        <dbReference type="Proteomes" id="UP000195897"/>
    </source>
</evidence>
<feature type="transmembrane region" description="Helical" evidence="5">
    <location>
        <begin position="149"/>
        <end position="171"/>
    </location>
</feature>
<dbReference type="PANTHER" id="PTHR37306">
    <property type="entry name" value="COLICIN V PRODUCTION PROTEIN"/>
    <property type="match status" value="1"/>
</dbReference>
<dbReference type="EMBL" id="NFKK01000004">
    <property type="protein sequence ID" value="OUP53297.1"/>
    <property type="molecule type" value="Genomic_DNA"/>
</dbReference>
<feature type="transmembrane region" description="Helical" evidence="5">
    <location>
        <begin position="34"/>
        <end position="56"/>
    </location>
</feature>
<keyword evidence="3 5" id="KW-1133">Transmembrane helix</keyword>
<evidence type="ECO:0008006" key="8">
    <source>
        <dbReference type="Google" id="ProtNLM"/>
    </source>
</evidence>
<proteinExistence type="predicted"/>
<comment type="caution">
    <text evidence="6">The sequence shown here is derived from an EMBL/GenBank/DDBJ whole genome shotgun (WGS) entry which is preliminary data.</text>
</comment>
<dbReference type="InterPro" id="IPR003825">
    <property type="entry name" value="Colicin-V_CvpA"/>
</dbReference>
<gene>
    <name evidence="6" type="ORF">B5F17_04640</name>
</gene>
<dbReference type="RefSeq" id="WP_087371329.1">
    <property type="nucleotide sequence ID" value="NZ_NFKK01000004.1"/>
</dbReference>
<accession>A0A1Y4L992</accession>
<dbReference type="GO" id="GO:0016020">
    <property type="term" value="C:membrane"/>
    <property type="evidence" value="ECO:0007669"/>
    <property type="project" value="UniProtKB-SubCell"/>
</dbReference>
<dbReference type="Proteomes" id="UP000195897">
    <property type="component" value="Unassembled WGS sequence"/>
</dbReference>
<comment type="subcellular location">
    <subcellularLocation>
        <location evidence="1">Membrane</location>
        <topology evidence="1">Multi-pass membrane protein</topology>
    </subcellularLocation>
</comment>
<dbReference type="GO" id="GO:0009403">
    <property type="term" value="P:toxin biosynthetic process"/>
    <property type="evidence" value="ECO:0007669"/>
    <property type="project" value="InterPro"/>
</dbReference>
<keyword evidence="2 5" id="KW-0812">Transmembrane</keyword>
<dbReference type="Pfam" id="PF02674">
    <property type="entry name" value="Colicin_V"/>
    <property type="match status" value="1"/>
</dbReference>
<name>A0A1Y4L992_9FIRM</name>
<dbReference type="PANTHER" id="PTHR37306:SF1">
    <property type="entry name" value="COLICIN V PRODUCTION PROTEIN"/>
    <property type="match status" value="1"/>
</dbReference>
<protein>
    <recommendedName>
        <fullName evidence="8">Colicin V production protein</fullName>
    </recommendedName>
</protein>
<evidence type="ECO:0000256" key="3">
    <source>
        <dbReference type="ARBA" id="ARBA00022989"/>
    </source>
</evidence>
<evidence type="ECO:0000256" key="1">
    <source>
        <dbReference type="ARBA" id="ARBA00004141"/>
    </source>
</evidence>
<evidence type="ECO:0000256" key="5">
    <source>
        <dbReference type="SAM" id="Phobius"/>
    </source>
</evidence>
<evidence type="ECO:0000256" key="4">
    <source>
        <dbReference type="ARBA" id="ARBA00023136"/>
    </source>
</evidence>
<sequence>MIQSLSDGAGMLNLPDLILLLFLIWSVINGARRGFIMSVIGLVGRIAVVLGACWLAKTCAPTLASAVVTPFVGEAFANQAAQSPELSGILDGLQMTVTEGAQSVAEGIAFVILSAVFLILLSLALSFILHSLSLLTRFPPLGWLNRLAGAAFGLVSGLAVALLLVWCAHLVRPDLFSALGWLSPERIQNTVLVRELLAYFPF</sequence>
<evidence type="ECO:0000256" key="2">
    <source>
        <dbReference type="ARBA" id="ARBA00022692"/>
    </source>
</evidence>
<keyword evidence="4 5" id="KW-0472">Membrane</keyword>
<organism evidence="6 7">
    <name type="scientific">Butyricicoccus pullicaecorum</name>
    <dbReference type="NCBI Taxonomy" id="501571"/>
    <lineage>
        <taxon>Bacteria</taxon>
        <taxon>Bacillati</taxon>
        <taxon>Bacillota</taxon>
        <taxon>Clostridia</taxon>
        <taxon>Eubacteriales</taxon>
        <taxon>Butyricicoccaceae</taxon>
        <taxon>Butyricicoccus</taxon>
    </lineage>
</organism>
<evidence type="ECO:0000313" key="6">
    <source>
        <dbReference type="EMBL" id="OUP53297.1"/>
    </source>
</evidence>